<proteinExistence type="predicted"/>
<comment type="caution">
    <text evidence="3">The sequence shown here is derived from an EMBL/GenBank/DDBJ whole genome shotgun (WGS) entry which is preliminary data.</text>
</comment>
<protein>
    <recommendedName>
        <fullName evidence="2">PD-(D/E)XK nuclease-like domain-containing protein</fullName>
    </recommendedName>
</protein>
<sequence length="856" mass="95838">MLAVVECGWRASSRQVWLTRLTHGRLWREDEGRETKSSTSNPCVPIKNSREWVARAGASVRDARGIDKQPMEILLHIAECIEDAASLASFSAACTRTRYASLPSLYVRFFRRRGPAWVSRRLIETRDPLLEAPPDADVALAITLLGDLGRGLWQTNDLPLLTIKTRWRELQEPARDRHPGSTSDGADSEIMEEGVMDMPMRDRDSVAMDISLVHVAAACGLDELLRCLVTEEADLSATAVFVWTEDRDFRVNDTSPLTLAISNQRLSTAELLLELGVEAHDGWKTALRVGRADFVELLLRYDPELRTQELDRYHGYEEEENFGRPFSPLTFCLKVCTRDPVAIFRNYARYGFDTEESMYGADRLLPWAVVLGHKETAYFLAEELSTVRDIVPLFRLVALSAHEPAGRLAEGVLRAMARAGRVQGGTLPRGRRRHMPTVLWEVPTQALRDWARMDRLYRLFGIAEPVISQTLLPEKTVAGRSPRAKTYACAPSDADRDPDTGERGMDREILVRVQEDLDYVRSSARKTNDSCRFLNLDARVLHITYAVGESLDEGTSDSLWGPEPGTVGDWIEELKSGEDMRHVTGPPIPWPWQNASRPFIDEVWRRADILADLDRPDGEWRELVHRRLLEWALAAHHRSLKQSSSSPATSVERPSSLEFSVAYTGTESGPNDACKAGLHTARDCCLQYVEEGGEAGRRKAHKVVSILATGPCAKPGASKREMGTWHRAHEESLYASGIIDPESTDDDRGQFPLIDVLWGIIVRGHSWTLVTTGLEVEARPESVGQRDRFYEGPVSYATHIGSTETYDGILTLLTSLPVILAWVDRLYVGPLAARLTTLAGRQSRRRARGRGPGHQA</sequence>
<evidence type="ECO:0000313" key="4">
    <source>
        <dbReference type="Proteomes" id="UP001239795"/>
    </source>
</evidence>
<dbReference type="AlphaFoldDB" id="A0AAI9UDF7"/>
<dbReference type="Pfam" id="PF20516">
    <property type="entry name" value="PDDEXK_12"/>
    <property type="match status" value="1"/>
</dbReference>
<dbReference type="SMART" id="SM00248">
    <property type="entry name" value="ANK"/>
    <property type="match status" value="2"/>
</dbReference>
<evidence type="ECO:0000259" key="2">
    <source>
        <dbReference type="Pfam" id="PF20516"/>
    </source>
</evidence>
<keyword evidence="4" id="KW-1185">Reference proteome</keyword>
<evidence type="ECO:0000256" key="1">
    <source>
        <dbReference type="SAM" id="MobiDB-lite"/>
    </source>
</evidence>
<name>A0AAI9UDF7_9PEZI</name>
<dbReference type="SUPFAM" id="SSF48403">
    <property type="entry name" value="Ankyrin repeat"/>
    <property type="match status" value="1"/>
</dbReference>
<feature type="compositionally biased region" description="Basic and acidic residues" evidence="1">
    <location>
        <begin position="493"/>
        <end position="502"/>
    </location>
</feature>
<evidence type="ECO:0000313" key="3">
    <source>
        <dbReference type="EMBL" id="KAK1454410.1"/>
    </source>
</evidence>
<dbReference type="Gene3D" id="1.25.40.20">
    <property type="entry name" value="Ankyrin repeat-containing domain"/>
    <property type="match status" value="1"/>
</dbReference>
<dbReference type="InterPro" id="IPR036770">
    <property type="entry name" value="Ankyrin_rpt-contain_sf"/>
</dbReference>
<dbReference type="InterPro" id="IPR002110">
    <property type="entry name" value="Ankyrin_rpt"/>
</dbReference>
<dbReference type="Proteomes" id="UP001239795">
    <property type="component" value="Unassembled WGS sequence"/>
</dbReference>
<feature type="domain" description="PD-(D/E)XK nuclease-like" evidence="2">
    <location>
        <begin position="598"/>
        <end position="827"/>
    </location>
</feature>
<dbReference type="EMBL" id="MLGG01000034">
    <property type="protein sequence ID" value="KAK1454410.1"/>
    <property type="molecule type" value="Genomic_DNA"/>
</dbReference>
<accession>A0AAI9UDF7</accession>
<organism evidence="3 4">
    <name type="scientific">Colletotrichum melonis</name>
    <dbReference type="NCBI Taxonomy" id="1209925"/>
    <lineage>
        <taxon>Eukaryota</taxon>
        <taxon>Fungi</taxon>
        <taxon>Dikarya</taxon>
        <taxon>Ascomycota</taxon>
        <taxon>Pezizomycotina</taxon>
        <taxon>Sordariomycetes</taxon>
        <taxon>Hypocreomycetidae</taxon>
        <taxon>Glomerellales</taxon>
        <taxon>Glomerellaceae</taxon>
        <taxon>Colletotrichum</taxon>
        <taxon>Colletotrichum acutatum species complex</taxon>
    </lineage>
</organism>
<dbReference type="InterPro" id="IPR046797">
    <property type="entry name" value="PDDEXK_12"/>
</dbReference>
<feature type="region of interest" description="Disordered" evidence="1">
    <location>
        <begin position="483"/>
        <end position="502"/>
    </location>
</feature>
<gene>
    <name evidence="3" type="ORF">CMEL01_16731</name>
</gene>
<reference evidence="3 4" key="1">
    <citation type="submission" date="2016-10" db="EMBL/GenBank/DDBJ databases">
        <title>The genome sequence of Colletotrichum fioriniae PJ7.</title>
        <authorList>
            <person name="Baroncelli R."/>
        </authorList>
    </citation>
    <scope>NUCLEOTIDE SEQUENCE [LARGE SCALE GENOMIC DNA]</scope>
    <source>
        <strain evidence="3">Col 31</strain>
    </source>
</reference>